<dbReference type="AlphaFoldDB" id="A0A1I6A2P9"/>
<sequence>MRSWPHALRRGPGQVQRERAGAAGRRCGVSLNLHRDALQRTGCANGSDQCGGSPGFWQPAIRLAHRMREWVRSVWRQSRVLATRDQVGTPDARMGPIGVEAVQGSGNPRSGWHTGCANGSDRCGGSPGFWQPAIRLAHRMREWVRSVWRQSRVLATRDQVGTPDARIGPIGVEAVQGSGNPRSGWHTGCANRPDRCGASSRFWQPAIRLAHRMREWARSVRSQFTVPATRDQVGTPDARIGPIGAEPVHGSGNPRSGWHTGCANGPHRCGASSRSRQPAIRLAHRMRE</sequence>
<name>A0A1I6A2P9_9PSEU</name>
<feature type="region of interest" description="Disordered" evidence="1">
    <location>
        <begin position="165"/>
        <end position="184"/>
    </location>
</feature>
<evidence type="ECO:0000313" key="3">
    <source>
        <dbReference type="Proteomes" id="UP000199137"/>
    </source>
</evidence>
<evidence type="ECO:0000313" key="2">
    <source>
        <dbReference type="EMBL" id="SFQ62942.1"/>
    </source>
</evidence>
<gene>
    <name evidence="2" type="ORF">SAMN05421854_11751</name>
</gene>
<dbReference type="EMBL" id="FOWC01000017">
    <property type="protein sequence ID" value="SFQ62942.1"/>
    <property type="molecule type" value="Genomic_DNA"/>
</dbReference>
<reference evidence="2 3" key="1">
    <citation type="submission" date="2016-10" db="EMBL/GenBank/DDBJ databases">
        <authorList>
            <person name="de Groot N.N."/>
        </authorList>
    </citation>
    <scope>NUCLEOTIDE SEQUENCE [LARGE SCALE GENOMIC DNA]</scope>
    <source>
        <strain evidence="2 3">DSM 44637</strain>
    </source>
</reference>
<feature type="region of interest" description="Disordered" evidence="1">
    <location>
        <begin position="265"/>
        <end position="288"/>
    </location>
</feature>
<organism evidence="2 3">
    <name type="scientific">Amycolatopsis rubida</name>
    <dbReference type="NCBI Taxonomy" id="112413"/>
    <lineage>
        <taxon>Bacteria</taxon>
        <taxon>Bacillati</taxon>
        <taxon>Actinomycetota</taxon>
        <taxon>Actinomycetes</taxon>
        <taxon>Pseudonocardiales</taxon>
        <taxon>Pseudonocardiaceae</taxon>
        <taxon>Amycolatopsis</taxon>
    </lineage>
</organism>
<feature type="region of interest" description="Disordered" evidence="1">
    <location>
        <begin position="1"/>
        <end position="21"/>
    </location>
</feature>
<evidence type="ECO:0000256" key="1">
    <source>
        <dbReference type="SAM" id="MobiDB-lite"/>
    </source>
</evidence>
<protein>
    <submittedName>
        <fullName evidence="2">Uncharacterized protein</fullName>
    </submittedName>
</protein>
<accession>A0A1I6A2P9</accession>
<dbReference type="Proteomes" id="UP000199137">
    <property type="component" value="Unassembled WGS sequence"/>
</dbReference>
<proteinExistence type="predicted"/>